<dbReference type="Pfam" id="PF13855">
    <property type="entry name" value="LRR_8"/>
    <property type="match status" value="1"/>
</dbReference>
<dbReference type="EMBL" id="JACBKZ010000007">
    <property type="protein sequence ID" value="KAF5945538.1"/>
    <property type="molecule type" value="Genomic_DNA"/>
</dbReference>
<reference evidence="4 5" key="2">
    <citation type="submission" date="2020-07" db="EMBL/GenBank/DDBJ databases">
        <title>Genome assembly of wild tea tree DASZ reveals pedigree and selection history of tea varieties.</title>
        <authorList>
            <person name="Zhang W."/>
        </authorList>
    </citation>
    <scope>NUCLEOTIDE SEQUENCE [LARGE SCALE GENOMIC DNA]</scope>
    <source>
        <strain evidence="5">cv. G240</strain>
        <tissue evidence="4">Leaf</tissue>
    </source>
</reference>
<proteinExistence type="inferred from homology"/>
<organism evidence="4 5">
    <name type="scientific">Camellia sinensis</name>
    <name type="common">Tea plant</name>
    <name type="synonym">Thea sinensis</name>
    <dbReference type="NCBI Taxonomy" id="4442"/>
    <lineage>
        <taxon>Eukaryota</taxon>
        <taxon>Viridiplantae</taxon>
        <taxon>Streptophyta</taxon>
        <taxon>Embryophyta</taxon>
        <taxon>Tracheophyta</taxon>
        <taxon>Spermatophyta</taxon>
        <taxon>Magnoliopsida</taxon>
        <taxon>eudicotyledons</taxon>
        <taxon>Gunneridae</taxon>
        <taxon>Pentapetalae</taxon>
        <taxon>asterids</taxon>
        <taxon>Ericales</taxon>
        <taxon>Theaceae</taxon>
        <taxon>Camellia</taxon>
    </lineage>
</organism>
<dbReference type="Proteomes" id="UP000593564">
    <property type="component" value="Unassembled WGS sequence"/>
</dbReference>
<dbReference type="FunFam" id="3.80.10.10:FF:000383">
    <property type="entry name" value="Leucine-rich repeat receptor protein kinase EMS1"/>
    <property type="match status" value="1"/>
</dbReference>
<dbReference type="AlphaFoldDB" id="A0A7J7H1K0"/>
<dbReference type="Gene3D" id="3.80.10.10">
    <property type="entry name" value="Ribonuclease Inhibitor"/>
    <property type="match status" value="1"/>
</dbReference>
<sequence>MARDLFELFLVFGFGIRVDVQVAHREKINKVEHSFTKLLLTNGSKANNRVDKSEFITKYGIYSYKGNILDYMSEVDLSCNHLTGKIPIEVGKLSNIHALNLSHNNLTGSIPTTFSHLRQIESLDLSYDNLNGRIPQLSELSNLEVFNVAHNNLSSPTQEQKAQFATFEESSYEGNSFLCRLPLLTNRIRTIPISEALDKDEHDGFIDIKVFYVSFLVSYIC</sequence>
<comment type="caution">
    <text evidence="4">The sequence shown here is derived from an EMBL/GenBank/DDBJ whole genome shotgun (WGS) entry which is preliminary data.</text>
</comment>
<dbReference type="SUPFAM" id="SSF52058">
    <property type="entry name" value="L domain-like"/>
    <property type="match status" value="1"/>
</dbReference>
<protein>
    <submittedName>
        <fullName evidence="4">Uncharacterized protein</fullName>
    </submittedName>
</protein>
<dbReference type="PANTHER" id="PTHR48062">
    <property type="entry name" value="RECEPTOR-LIKE PROTEIN 14"/>
    <property type="match status" value="1"/>
</dbReference>
<evidence type="ECO:0000256" key="3">
    <source>
        <dbReference type="ARBA" id="ARBA00022737"/>
    </source>
</evidence>
<evidence type="ECO:0000256" key="1">
    <source>
        <dbReference type="ARBA" id="ARBA00009592"/>
    </source>
</evidence>
<keyword evidence="2" id="KW-0433">Leucine-rich repeat</keyword>
<evidence type="ECO:0000313" key="5">
    <source>
        <dbReference type="Proteomes" id="UP000593564"/>
    </source>
</evidence>
<keyword evidence="5" id="KW-1185">Reference proteome</keyword>
<evidence type="ECO:0000313" key="4">
    <source>
        <dbReference type="EMBL" id="KAF5945538.1"/>
    </source>
</evidence>
<gene>
    <name evidence="4" type="ORF">HYC85_015766</name>
</gene>
<dbReference type="InterPro" id="IPR001611">
    <property type="entry name" value="Leu-rich_rpt"/>
</dbReference>
<accession>A0A7J7H1K0</accession>
<keyword evidence="3" id="KW-0677">Repeat</keyword>
<evidence type="ECO:0000256" key="2">
    <source>
        <dbReference type="ARBA" id="ARBA00022614"/>
    </source>
</evidence>
<comment type="similarity">
    <text evidence="1">Belongs to the RLP family.</text>
</comment>
<name>A0A7J7H1K0_CAMSI</name>
<reference evidence="5" key="1">
    <citation type="journal article" date="2020" name="Nat. Commun.">
        <title>Genome assembly of wild tea tree DASZ reveals pedigree and selection history of tea varieties.</title>
        <authorList>
            <person name="Zhang W."/>
            <person name="Zhang Y."/>
            <person name="Qiu H."/>
            <person name="Guo Y."/>
            <person name="Wan H."/>
            <person name="Zhang X."/>
            <person name="Scossa F."/>
            <person name="Alseekh S."/>
            <person name="Zhang Q."/>
            <person name="Wang P."/>
            <person name="Xu L."/>
            <person name="Schmidt M.H."/>
            <person name="Jia X."/>
            <person name="Li D."/>
            <person name="Zhu A."/>
            <person name="Guo F."/>
            <person name="Chen W."/>
            <person name="Ni D."/>
            <person name="Usadel B."/>
            <person name="Fernie A.R."/>
            <person name="Wen W."/>
        </authorList>
    </citation>
    <scope>NUCLEOTIDE SEQUENCE [LARGE SCALE GENOMIC DNA]</scope>
    <source>
        <strain evidence="5">cv. G240</strain>
    </source>
</reference>
<dbReference type="PANTHER" id="PTHR48062:SF21">
    <property type="entry name" value="RECEPTOR-LIKE PROTEIN 12"/>
    <property type="match status" value="1"/>
</dbReference>
<dbReference type="InterPro" id="IPR051502">
    <property type="entry name" value="RLP_Defense_Trigger"/>
</dbReference>
<dbReference type="InterPro" id="IPR032675">
    <property type="entry name" value="LRR_dom_sf"/>
</dbReference>